<dbReference type="EMBL" id="UINC01189756">
    <property type="protein sequence ID" value="SVE03588.1"/>
    <property type="molecule type" value="Genomic_DNA"/>
</dbReference>
<dbReference type="InterPro" id="IPR007474">
    <property type="entry name" value="ApaG_domain"/>
</dbReference>
<dbReference type="PANTHER" id="PTHR14289:SF16">
    <property type="entry name" value="POLYMERASE DELTA-INTERACTING PROTEIN 2"/>
    <property type="match status" value="1"/>
</dbReference>
<dbReference type="Gene3D" id="2.60.40.1470">
    <property type="entry name" value="ApaG domain"/>
    <property type="match status" value="1"/>
</dbReference>
<dbReference type="GO" id="GO:0070987">
    <property type="term" value="P:error-free translesion synthesis"/>
    <property type="evidence" value="ECO:0007669"/>
    <property type="project" value="TreeGrafter"/>
</dbReference>
<accession>A0A383A947</accession>
<proteinExistence type="predicted"/>
<dbReference type="PROSITE" id="PS51087">
    <property type="entry name" value="APAG"/>
    <property type="match status" value="1"/>
</dbReference>
<reference evidence="2" key="1">
    <citation type="submission" date="2018-05" db="EMBL/GenBank/DDBJ databases">
        <authorList>
            <person name="Lanie J.A."/>
            <person name="Ng W.-L."/>
            <person name="Kazmierczak K.M."/>
            <person name="Andrzejewski T.M."/>
            <person name="Davidsen T.M."/>
            <person name="Wayne K.J."/>
            <person name="Tettelin H."/>
            <person name="Glass J.I."/>
            <person name="Rusch D."/>
            <person name="Podicherti R."/>
            <person name="Tsui H.-C.T."/>
            <person name="Winkler M.E."/>
        </authorList>
    </citation>
    <scope>NUCLEOTIDE SEQUENCE</scope>
</reference>
<dbReference type="NCBIfam" id="NF003967">
    <property type="entry name" value="PRK05461.1"/>
    <property type="match status" value="1"/>
</dbReference>
<evidence type="ECO:0000259" key="1">
    <source>
        <dbReference type="PROSITE" id="PS51087"/>
    </source>
</evidence>
<dbReference type="Pfam" id="PF04379">
    <property type="entry name" value="DUF525"/>
    <property type="match status" value="1"/>
</dbReference>
<dbReference type="SUPFAM" id="SSF110069">
    <property type="entry name" value="ApaG-like"/>
    <property type="match status" value="1"/>
</dbReference>
<dbReference type="InterPro" id="IPR036767">
    <property type="entry name" value="ApaG_sf"/>
</dbReference>
<protein>
    <recommendedName>
        <fullName evidence="1">ApaG domain-containing protein</fullName>
    </recommendedName>
</protein>
<sequence>MQYEKATEGIRVSVQPRFSLADSDPSDGTFVFSYQVNMANEGKAAAQLLFRHWRIHDFVDGDSMVDGEGVVGEQPFLEPGDSHEYQSYCVLRSPAGYMEGHYTFVRPDGRQFRVEVPRFHFTGPLVVPGPVRDSLDEEGDRGPVH</sequence>
<name>A0A383A947_9ZZZZ</name>
<dbReference type="AlphaFoldDB" id="A0A383A947"/>
<organism evidence="2">
    <name type="scientific">marine metagenome</name>
    <dbReference type="NCBI Taxonomy" id="408172"/>
    <lineage>
        <taxon>unclassified sequences</taxon>
        <taxon>metagenomes</taxon>
        <taxon>ecological metagenomes</taxon>
    </lineage>
</organism>
<evidence type="ECO:0000313" key="2">
    <source>
        <dbReference type="EMBL" id="SVE03588.1"/>
    </source>
</evidence>
<feature type="domain" description="ApaG" evidence="1">
    <location>
        <begin position="4"/>
        <end position="128"/>
    </location>
</feature>
<dbReference type="PANTHER" id="PTHR14289">
    <property type="entry name" value="F-BOX ONLY PROTEIN 3"/>
    <property type="match status" value="1"/>
</dbReference>
<gene>
    <name evidence="2" type="ORF">METZ01_LOCUS456442</name>
</gene>